<evidence type="ECO:0000313" key="1">
    <source>
        <dbReference type="EMBL" id="QFR42357.1"/>
    </source>
</evidence>
<proteinExistence type="predicted"/>
<dbReference type="Proteomes" id="UP000327119">
    <property type="component" value="Segment"/>
</dbReference>
<sequence length="51" mass="5803">MKHFVVEVETQTHTFEVPVYAETIEEAHDKAEAEYVPAGFAVTRVRPNLKS</sequence>
<reference evidence="1 2" key="1">
    <citation type="submission" date="2019-09" db="EMBL/GenBank/DDBJ databases">
        <title>Isolation and characterization of vB_PagP-SK1, a T7-like phage infecting Pantoea agglomerans.</title>
        <authorList>
            <person name="McDougall D.L."/>
            <person name="Soutar C.D."/>
            <person name="Perry B.J."/>
            <person name="Brown C."/>
            <person name="Alexander D."/>
            <person name="Yost C.K."/>
            <person name="Stavrinides J."/>
        </authorList>
    </citation>
    <scope>NUCLEOTIDE SEQUENCE [LARGE SCALE GENOMIC DNA]</scope>
</reference>
<organism evidence="1 2">
    <name type="scientific">Pantoea phage vB_PagP-SK1</name>
    <dbReference type="NCBI Taxonomy" id="2653646"/>
    <lineage>
        <taxon>Viruses</taxon>
        <taxon>Duplodnaviria</taxon>
        <taxon>Heunggongvirae</taxon>
        <taxon>Uroviricota</taxon>
        <taxon>Caudoviricetes</taxon>
        <taxon>Autographivirales</taxon>
        <taxon>Autotranscriptaviridae</taxon>
        <taxon>Studiervirinae</taxon>
        <taxon>Elunavirus</taxon>
        <taxon>Elunavirus PagPSK1</taxon>
    </lineage>
</organism>
<dbReference type="InterPro" id="IPR016412">
    <property type="entry name" value="RNA_pol_inhibitor"/>
</dbReference>
<dbReference type="Pfam" id="PF16857">
    <property type="entry name" value="RNA_pol_inhib"/>
    <property type="match status" value="1"/>
</dbReference>
<dbReference type="InterPro" id="IPR038715">
    <property type="entry name" value="RNA_pol_inhibitor_sf"/>
</dbReference>
<keyword evidence="2" id="KW-1185">Reference proteome</keyword>
<accession>A0A5P8NKF2</accession>
<name>A0A5P8NKF2_9CAUD</name>
<protein>
    <submittedName>
        <fullName evidence="1">Bacterial RNAP inhibitor</fullName>
    </submittedName>
</protein>
<evidence type="ECO:0000313" key="2">
    <source>
        <dbReference type="Proteomes" id="UP000327119"/>
    </source>
</evidence>
<dbReference type="EMBL" id="MN450150">
    <property type="protein sequence ID" value="QFR42357.1"/>
    <property type="molecule type" value="Genomic_DNA"/>
</dbReference>
<dbReference type="Gene3D" id="3.10.20.510">
    <property type="entry name" value="RNA polymerase inhibitor"/>
    <property type="match status" value="1"/>
</dbReference>